<evidence type="ECO:0000313" key="2">
    <source>
        <dbReference type="EMBL" id="PWW79402.1"/>
    </source>
</evidence>
<feature type="region of interest" description="Disordered" evidence="1">
    <location>
        <begin position="1"/>
        <end position="23"/>
    </location>
</feature>
<dbReference type="OrthoDB" id="5314679at2759"/>
<comment type="caution">
    <text evidence="2">The sequence shown here is derived from an EMBL/GenBank/DDBJ whole genome shotgun (WGS) entry which is preliminary data.</text>
</comment>
<accession>A0A317SYC9</accession>
<evidence type="ECO:0000313" key="3">
    <source>
        <dbReference type="Proteomes" id="UP000246991"/>
    </source>
</evidence>
<name>A0A317SYC9_9PEZI</name>
<reference evidence="2 3" key="1">
    <citation type="submission" date="2018-03" db="EMBL/GenBank/DDBJ databases">
        <title>Genomes of Pezizomycetes fungi and the evolution of truffles.</title>
        <authorList>
            <person name="Murat C."/>
            <person name="Payen T."/>
            <person name="Noel B."/>
            <person name="Kuo A."/>
            <person name="Martin F.M."/>
        </authorList>
    </citation>
    <scope>NUCLEOTIDE SEQUENCE [LARGE SCALE GENOMIC DNA]</scope>
    <source>
        <strain evidence="2">091103-1</strain>
    </source>
</reference>
<keyword evidence="3" id="KW-1185">Reference proteome</keyword>
<dbReference type="Proteomes" id="UP000246991">
    <property type="component" value="Unassembled WGS sequence"/>
</dbReference>
<protein>
    <submittedName>
        <fullName evidence="2">Uncharacterized protein</fullName>
    </submittedName>
</protein>
<feature type="non-terminal residue" evidence="2">
    <location>
        <position position="113"/>
    </location>
</feature>
<gene>
    <name evidence="2" type="ORF">C7212DRAFT_309933</name>
</gene>
<dbReference type="AlphaFoldDB" id="A0A317SYC9"/>
<proteinExistence type="predicted"/>
<sequence length="113" mass="12663">MNGSPVSPDGSPDCSLYNTPGTKTPPVEIIDRLFEIVRAADFLQITDLKHWAHYSIVRMAHEFTCVGASCAHIVPYVLDQVYNCEVSDTWIFNKGLDLLSTRGIKGLWKRPLL</sequence>
<evidence type="ECO:0000256" key="1">
    <source>
        <dbReference type="SAM" id="MobiDB-lite"/>
    </source>
</evidence>
<dbReference type="EMBL" id="PYWC01000008">
    <property type="protein sequence ID" value="PWW79402.1"/>
    <property type="molecule type" value="Genomic_DNA"/>
</dbReference>
<organism evidence="2 3">
    <name type="scientific">Tuber magnatum</name>
    <name type="common">white Piedmont truffle</name>
    <dbReference type="NCBI Taxonomy" id="42249"/>
    <lineage>
        <taxon>Eukaryota</taxon>
        <taxon>Fungi</taxon>
        <taxon>Dikarya</taxon>
        <taxon>Ascomycota</taxon>
        <taxon>Pezizomycotina</taxon>
        <taxon>Pezizomycetes</taxon>
        <taxon>Pezizales</taxon>
        <taxon>Tuberaceae</taxon>
        <taxon>Tuber</taxon>
    </lineage>
</organism>